<feature type="region of interest" description="Disordered" evidence="1">
    <location>
        <begin position="1"/>
        <end position="28"/>
    </location>
</feature>
<evidence type="ECO:0000256" key="1">
    <source>
        <dbReference type="SAM" id="MobiDB-lite"/>
    </source>
</evidence>
<dbReference type="Proteomes" id="UP001165120">
    <property type="component" value="Unassembled WGS sequence"/>
</dbReference>
<dbReference type="AlphaFoldDB" id="A0A9W6WCY2"/>
<keyword evidence="3" id="KW-1185">Reference proteome</keyword>
<feature type="compositionally biased region" description="Basic and acidic residues" evidence="1">
    <location>
        <begin position="14"/>
        <end position="27"/>
    </location>
</feature>
<proteinExistence type="predicted"/>
<reference evidence="2" key="1">
    <citation type="submission" date="2023-04" db="EMBL/GenBank/DDBJ databases">
        <title>Candida boidinii NBRC 10035.</title>
        <authorList>
            <person name="Ichikawa N."/>
            <person name="Sato H."/>
            <person name="Tonouchi N."/>
        </authorList>
    </citation>
    <scope>NUCLEOTIDE SEQUENCE</scope>
    <source>
        <strain evidence="2">NBRC 10035</strain>
    </source>
</reference>
<dbReference type="EMBL" id="BSXN01003083">
    <property type="protein sequence ID" value="GME78435.1"/>
    <property type="molecule type" value="Genomic_DNA"/>
</dbReference>
<sequence>MSQSENLEWEEEEGKGGKEGKKNKEDQAQSQECILINHGSSGWDRLGSNLFVAYELRLSEHCFGVTNSDKSAADLEHFYLALE</sequence>
<organism evidence="2 3">
    <name type="scientific">Candida boidinii</name>
    <name type="common">Yeast</name>
    <dbReference type="NCBI Taxonomy" id="5477"/>
    <lineage>
        <taxon>Eukaryota</taxon>
        <taxon>Fungi</taxon>
        <taxon>Dikarya</taxon>
        <taxon>Ascomycota</taxon>
        <taxon>Saccharomycotina</taxon>
        <taxon>Pichiomycetes</taxon>
        <taxon>Pichiales</taxon>
        <taxon>Pichiaceae</taxon>
        <taxon>Ogataea</taxon>
        <taxon>Ogataea/Candida clade</taxon>
    </lineage>
</organism>
<comment type="caution">
    <text evidence="2">The sequence shown here is derived from an EMBL/GenBank/DDBJ whole genome shotgun (WGS) entry which is preliminary data.</text>
</comment>
<accession>A0A9W6WCY2</accession>
<protein>
    <submittedName>
        <fullName evidence="2">Unnamed protein product</fullName>
    </submittedName>
</protein>
<gene>
    <name evidence="2" type="ORF">Cboi02_000582200</name>
</gene>
<name>A0A9W6WCY2_CANBO</name>
<evidence type="ECO:0000313" key="2">
    <source>
        <dbReference type="EMBL" id="GME78435.1"/>
    </source>
</evidence>
<evidence type="ECO:0000313" key="3">
    <source>
        <dbReference type="Proteomes" id="UP001165120"/>
    </source>
</evidence>